<evidence type="ECO:0000313" key="1">
    <source>
        <dbReference type="EMBL" id="MDA3614361.1"/>
    </source>
</evidence>
<dbReference type="EMBL" id="JAQGEF010000005">
    <property type="protein sequence ID" value="MDA3614361.1"/>
    <property type="molecule type" value="Genomic_DNA"/>
</dbReference>
<comment type="caution">
    <text evidence="1">The sequence shown here is derived from an EMBL/GenBank/DDBJ whole genome shotgun (WGS) entry which is preliminary data.</text>
</comment>
<organism evidence="1 2">
    <name type="scientific">Polluticaenibacter yanchengensis</name>
    <dbReference type="NCBI Taxonomy" id="3014562"/>
    <lineage>
        <taxon>Bacteria</taxon>
        <taxon>Pseudomonadati</taxon>
        <taxon>Bacteroidota</taxon>
        <taxon>Chitinophagia</taxon>
        <taxon>Chitinophagales</taxon>
        <taxon>Chitinophagaceae</taxon>
        <taxon>Polluticaenibacter</taxon>
    </lineage>
</organism>
<evidence type="ECO:0008006" key="3">
    <source>
        <dbReference type="Google" id="ProtNLM"/>
    </source>
</evidence>
<accession>A0ABT4UHQ5</accession>
<proteinExistence type="predicted"/>
<evidence type="ECO:0000313" key="2">
    <source>
        <dbReference type="Proteomes" id="UP001210231"/>
    </source>
</evidence>
<gene>
    <name evidence="1" type="ORF">O3P16_06045</name>
</gene>
<name>A0ABT4UHQ5_9BACT</name>
<protein>
    <recommendedName>
        <fullName evidence="3">Type I addiction module toxin, SymE family</fullName>
    </recommendedName>
</protein>
<reference evidence="1 2" key="1">
    <citation type="submission" date="2022-12" db="EMBL/GenBank/DDBJ databases">
        <title>Chitinophagaceae gen. sp. nov., a new member of the family Chitinophagaceae, isolated from soil in a chemical factory.</title>
        <authorList>
            <person name="Ke Z."/>
        </authorList>
    </citation>
    <scope>NUCLEOTIDE SEQUENCE [LARGE SCALE GENOMIC DNA]</scope>
    <source>
        <strain evidence="1 2">LY-5</strain>
    </source>
</reference>
<dbReference type="Proteomes" id="UP001210231">
    <property type="component" value="Unassembled WGS sequence"/>
</dbReference>
<sequence length="84" mass="9569">MAANNKPSKRQMTICSKAFGRVSGSYMQFPIITLNSMWLQDMDFKIGQLLDIVANNDQIIITVAKEQKYSEIEKLMNKGKIEIV</sequence>
<dbReference type="RefSeq" id="WP_407030689.1">
    <property type="nucleotide sequence ID" value="NZ_JAQGEF010000005.1"/>
</dbReference>
<keyword evidence="2" id="KW-1185">Reference proteome</keyword>